<evidence type="ECO:0008006" key="6">
    <source>
        <dbReference type="Google" id="ProtNLM"/>
    </source>
</evidence>
<gene>
    <name evidence="4" type="ORF">OCL97_20950</name>
</gene>
<proteinExistence type="predicted"/>
<keyword evidence="5" id="KW-1185">Reference proteome</keyword>
<dbReference type="RefSeq" id="WP_377371674.1">
    <property type="nucleotide sequence ID" value="NZ_JAOTJD010000058.1"/>
</dbReference>
<reference evidence="4 5" key="1">
    <citation type="submission" date="2022-09" db="EMBL/GenBank/DDBJ databases">
        <title>New species of Phenylobacterium.</title>
        <authorList>
            <person name="Mieszkin S."/>
        </authorList>
    </citation>
    <scope>NUCLEOTIDE SEQUENCE [LARGE SCALE GENOMIC DNA]</scope>
    <source>
        <strain evidence="4 5">HK31-G</strain>
    </source>
</reference>
<feature type="domain" description="DnaA N-terminal" evidence="3">
    <location>
        <begin position="389"/>
        <end position="448"/>
    </location>
</feature>
<dbReference type="Proteomes" id="UP001598130">
    <property type="component" value="Unassembled WGS sequence"/>
</dbReference>
<protein>
    <recommendedName>
        <fullName evidence="6">DnaA N-terminal domain-containing protein</fullName>
    </recommendedName>
</protein>
<feature type="region of interest" description="Disordered" evidence="1">
    <location>
        <begin position="185"/>
        <end position="244"/>
    </location>
</feature>
<sequence length="466" mass="50600">MQTATSMDDWRPGFAKRADNFHEVCDRAQAWRWEPGVSVPRILYAVIVGTPELTIPQRMTLLVYAQHLNQDRLEQNQACVWPSSKLVARYLGCGVQTARAHRRALESKGYMVRDYTRANRPAGEEAYDLAPLAARLEEMEDADGSIRAVHAAERAAQYEAVVGLHNISAREAKIRHLEQSQKNVSLSVQGADAPTARIQPLSRRAPPTENGKAYGTSINRQQSGNGSANCSPGGASGFGGDHSAPSVRAEMARQELTAAFQVSPRLAALVGPAVVADPLSASPADVARVTAAVQDLLPEPERNNDQTFEWALKRHGLRAISMLAIAIEDTDVRSPCKYFGKMASFEPLGAPDLRLNFARILRAKGEVPPPAAVPSPATVMEAPGADDPCWRGIDEQLRRIVKTGPYGSWFGRIGFHGLRGGVLTISTPSGIAADRIKRDFMREILLAAKAAGHEVGRVSIIVRKLT</sequence>
<dbReference type="Pfam" id="PF11638">
    <property type="entry name" value="DnaA_N"/>
    <property type="match status" value="1"/>
</dbReference>
<evidence type="ECO:0000259" key="3">
    <source>
        <dbReference type="Pfam" id="PF11638"/>
    </source>
</evidence>
<evidence type="ECO:0000256" key="1">
    <source>
        <dbReference type="SAM" id="MobiDB-lite"/>
    </source>
</evidence>
<organism evidence="4 5">
    <name type="scientific">Phenylobacterium ferrooxidans</name>
    <dbReference type="NCBI Taxonomy" id="2982689"/>
    <lineage>
        <taxon>Bacteria</taxon>
        <taxon>Pseudomonadati</taxon>
        <taxon>Pseudomonadota</taxon>
        <taxon>Alphaproteobacteria</taxon>
        <taxon>Caulobacterales</taxon>
        <taxon>Caulobacteraceae</taxon>
        <taxon>Phenylobacterium</taxon>
    </lineage>
</organism>
<dbReference type="InterPro" id="IPR005090">
    <property type="entry name" value="RepC_N"/>
</dbReference>
<comment type="caution">
    <text evidence="4">The sequence shown here is derived from an EMBL/GenBank/DDBJ whole genome shotgun (WGS) entry which is preliminary data.</text>
</comment>
<dbReference type="Pfam" id="PF03428">
    <property type="entry name" value="RP-C"/>
    <property type="match status" value="1"/>
</dbReference>
<evidence type="ECO:0000259" key="2">
    <source>
        <dbReference type="Pfam" id="PF03428"/>
    </source>
</evidence>
<feature type="domain" description="Plasmid replication protein C N-terminal" evidence="2">
    <location>
        <begin position="67"/>
        <end position="168"/>
    </location>
</feature>
<evidence type="ECO:0000313" key="4">
    <source>
        <dbReference type="EMBL" id="MFD3266419.1"/>
    </source>
</evidence>
<evidence type="ECO:0000313" key="5">
    <source>
        <dbReference type="Proteomes" id="UP001598130"/>
    </source>
</evidence>
<name>A0ABW6CUE3_9CAUL</name>
<dbReference type="EMBL" id="JAOTJD010000058">
    <property type="protein sequence ID" value="MFD3266419.1"/>
    <property type="molecule type" value="Genomic_DNA"/>
</dbReference>
<accession>A0ABW6CUE3</accession>
<feature type="compositionally biased region" description="Polar residues" evidence="1">
    <location>
        <begin position="216"/>
        <end position="230"/>
    </location>
</feature>
<dbReference type="InterPro" id="IPR024633">
    <property type="entry name" value="DnaA_N_dom"/>
</dbReference>
<dbReference type="Gene3D" id="1.10.10.10">
    <property type="entry name" value="Winged helix-like DNA-binding domain superfamily/Winged helix DNA-binding domain"/>
    <property type="match status" value="1"/>
</dbReference>
<dbReference type="InterPro" id="IPR036388">
    <property type="entry name" value="WH-like_DNA-bd_sf"/>
</dbReference>